<proteinExistence type="predicted"/>
<name>D8R7E2_SELML</name>
<keyword evidence="4" id="KW-1185">Reference proteome</keyword>
<feature type="repeat" description="PPR" evidence="2">
    <location>
        <begin position="27"/>
        <end position="61"/>
    </location>
</feature>
<sequence>TAMVAAFAKGGRLDKAMATADQMPGRDTVSWNALITMLSHYGFGSHAVESFRSMCLEGGFPNQVSYLALLIACNHKGLSFQGLSSFSLDFGVALSVEHYCTMIDVLGRSGELTGATDLVNSMPYLPGAVAWGSLLGACTVHSSVKQGAVAAENLAKMENGPAQVLYSNIIA</sequence>
<dbReference type="eggNOG" id="KOG4197">
    <property type="taxonomic scope" value="Eukaryota"/>
</dbReference>
<evidence type="ECO:0000256" key="1">
    <source>
        <dbReference type="ARBA" id="ARBA00022737"/>
    </source>
</evidence>
<accession>D8R7E2</accession>
<evidence type="ECO:0000256" key="2">
    <source>
        <dbReference type="PROSITE-ProRule" id="PRU00708"/>
    </source>
</evidence>
<reference evidence="3 4" key="1">
    <citation type="journal article" date="2011" name="Science">
        <title>The Selaginella genome identifies genetic changes associated with the evolution of vascular plants.</title>
        <authorList>
            <person name="Banks J.A."/>
            <person name="Nishiyama T."/>
            <person name="Hasebe M."/>
            <person name="Bowman J.L."/>
            <person name="Gribskov M."/>
            <person name="dePamphilis C."/>
            <person name="Albert V.A."/>
            <person name="Aono N."/>
            <person name="Aoyama T."/>
            <person name="Ambrose B.A."/>
            <person name="Ashton N.W."/>
            <person name="Axtell M.J."/>
            <person name="Barker E."/>
            <person name="Barker M.S."/>
            <person name="Bennetzen J.L."/>
            <person name="Bonawitz N.D."/>
            <person name="Chapple C."/>
            <person name="Cheng C."/>
            <person name="Correa L.G."/>
            <person name="Dacre M."/>
            <person name="DeBarry J."/>
            <person name="Dreyer I."/>
            <person name="Elias M."/>
            <person name="Engstrom E.M."/>
            <person name="Estelle M."/>
            <person name="Feng L."/>
            <person name="Finet C."/>
            <person name="Floyd S.K."/>
            <person name="Frommer W.B."/>
            <person name="Fujita T."/>
            <person name="Gramzow L."/>
            <person name="Gutensohn M."/>
            <person name="Harholt J."/>
            <person name="Hattori M."/>
            <person name="Heyl A."/>
            <person name="Hirai T."/>
            <person name="Hiwatashi Y."/>
            <person name="Ishikawa M."/>
            <person name="Iwata M."/>
            <person name="Karol K.G."/>
            <person name="Koehler B."/>
            <person name="Kolukisaoglu U."/>
            <person name="Kubo M."/>
            <person name="Kurata T."/>
            <person name="Lalonde S."/>
            <person name="Li K."/>
            <person name="Li Y."/>
            <person name="Litt A."/>
            <person name="Lyons E."/>
            <person name="Manning G."/>
            <person name="Maruyama T."/>
            <person name="Michael T.P."/>
            <person name="Mikami K."/>
            <person name="Miyazaki S."/>
            <person name="Morinaga S."/>
            <person name="Murata T."/>
            <person name="Mueller-Roeber B."/>
            <person name="Nelson D.R."/>
            <person name="Obara M."/>
            <person name="Oguri Y."/>
            <person name="Olmstead R.G."/>
            <person name="Onodera N."/>
            <person name="Petersen B.L."/>
            <person name="Pils B."/>
            <person name="Prigge M."/>
            <person name="Rensing S.A."/>
            <person name="Riano-Pachon D.M."/>
            <person name="Roberts A.W."/>
            <person name="Sato Y."/>
            <person name="Scheller H.V."/>
            <person name="Schulz B."/>
            <person name="Schulz C."/>
            <person name="Shakirov E.V."/>
            <person name="Shibagaki N."/>
            <person name="Shinohara N."/>
            <person name="Shippen D.E."/>
            <person name="Soerensen I."/>
            <person name="Sotooka R."/>
            <person name="Sugimoto N."/>
            <person name="Sugita M."/>
            <person name="Sumikawa N."/>
            <person name="Tanurdzic M."/>
            <person name="Theissen G."/>
            <person name="Ulvskov P."/>
            <person name="Wakazuki S."/>
            <person name="Weng J.K."/>
            <person name="Willats W.W."/>
            <person name="Wipf D."/>
            <person name="Wolf P.G."/>
            <person name="Yang L."/>
            <person name="Zimmer A.D."/>
            <person name="Zhu Q."/>
            <person name="Mitros T."/>
            <person name="Hellsten U."/>
            <person name="Loque D."/>
            <person name="Otillar R."/>
            <person name="Salamov A."/>
            <person name="Schmutz J."/>
            <person name="Shapiro H."/>
            <person name="Lindquist E."/>
            <person name="Lucas S."/>
            <person name="Rokhsar D."/>
            <person name="Grigoriev I.V."/>
        </authorList>
    </citation>
    <scope>NUCLEOTIDE SEQUENCE [LARGE SCALE GENOMIC DNA]</scope>
</reference>
<dbReference type="PROSITE" id="PS51375">
    <property type="entry name" value="PPR"/>
    <property type="match status" value="1"/>
</dbReference>
<keyword evidence="1" id="KW-0677">Repeat</keyword>
<evidence type="ECO:0008006" key="5">
    <source>
        <dbReference type="Google" id="ProtNLM"/>
    </source>
</evidence>
<evidence type="ECO:0000313" key="3">
    <source>
        <dbReference type="EMBL" id="EFJ31872.1"/>
    </source>
</evidence>
<dbReference type="HOGENOM" id="CLU_002706_0_0_1"/>
<feature type="non-terminal residue" evidence="3">
    <location>
        <position position="1"/>
    </location>
</feature>
<protein>
    <recommendedName>
        <fullName evidence="5">Pentacotripeptide-repeat region of PRORP domain-containing protein</fullName>
    </recommendedName>
</protein>
<dbReference type="InterPro" id="IPR002885">
    <property type="entry name" value="PPR_rpt"/>
</dbReference>
<gene>
    <name evidence="3" type="ORF">SELMODRAFT_72112</name>
</gene>
<dbReference type="GO" id="GO:0003723">
    <property type="term" value="F:RNA binding"/>
    <property type="evidence" value="ECO:0007669"/>
    <property type="project" value="InterPro"/>
</dbReference>
<dbReference type="KEGG" id="smo:SELMODRAFT_72112"/>
<organism evidence="4">
    <name type="scientific">Selaginella moellendorffii</name>
    <name type="common">Spikemoss</name>
    <dbReference type="NCBI Taxonomy" id="88036"/>
    <lineage>
        <taxon>Eukaryota</taxon>
        <taxon>Viridiplantae</taxon>
        <taxon>Streptophyta</taxon>
        <taxon>Embryophyta</taxon>
        <taxon>Tracheophyta</taxon>
        <taxon>Lycopodiopsida</taxon>
        <taxon>Selaginellales</taxon>
        <taxon>Selaginellaceae</taxon>
        <taxon>Selaginella</taxon>
    </lineage>
</organism>
<dbReference type="PANTHER" id="PTHR47926:SF533">
    <property type="entry name" value="DYW DOMAIN-CONTAINING PROTEIN"/>
    <property type="match status" value="1"/>
</dbReference>
<dbReference type="InterPro" id="IPR011990">
    <property type="entry name" value="TPR-like_helical_dom_sf"/>
</dbReference>
<dbReference type="InParanoid" id="D8R7E2"/>
<dbReference type="GO" id="GO:0009451">
    <property type="term" value="P:RNA modification"/>
    <property type="evidence" value="ECO:0007669"/>
    <property type="project" value="InterPro"/>
</dbReference>
<dbReference type="PANTHER" id="PTHR47926">
    <property type="entry name" value="PENTATRICOPEPTIDE REPEAT-CONTAINING PROTEIN"/>
    <property type="match status" value="1"/>
</dbReference>
<feature type="non-terminal residue" evidence="3">
    <location>
        <position position="171"/>
    </location>
</feature>
<dbReference type="OrthoDB" id="1436350at2759"/>
<evidence type="ECO:0000313" key="4">
    <source>
        <dbReference type="Proteomes" id="UP000001514"/>
    </source>
</evidence>
<dbReference type="Pfam" id="PF01535">
    <property type="entry name" value="PPR"/>
    <property type="match status" value="3"/>
</dbReference>
<dbReference type="EMBL" id="GL377573">
    <property type="protein sequence ID" value="EFJ31872.1"/>
    <property type="molecule type" value="Genomic_DNA"/>
</dbReference>
<dbReference type="Proteomes" id="UP000001514">
    <property type="component" value="Unassembled WGS sequence"/>
</dbReference>
<dbReference type="Gramene" id="EFJ31872">
    <property type="protein sequence ID" value="EFJ31872"/>
    <property type="gene ID" value="SELMODRAFT_72112"/>
</dbReference>
<dbReference type="AlphaFoldDB" id="D8R7E2"/>
<dbReference type="InterPro" id="IPR046960">
    <property type="entry name" value="PPR_At4g14850-like_plant"/>
</dbReference>
<dbReference type="Gene3D" id="1.25.40.10">
    <property type="entry name" value="Tetratricopeptide repeat domain"/>
    <property type="match status" value="2"/>
</dbReference>